<evidence type="ECO:0000313" key="3">
    <source>
        <dbReference type="Proteomes" id="UP001139722"/>
    </source>
</evidence>
<dbReference type="PROSITE" id="PS51186">
    <property type="entry name" value="GNAT"/>
    <property type="match status" value="1"/>
</dbReference>
<dbReference type="EMBL" id="JAMZDY010000001">
    <property type="protein sequence ID" value="MCP2372430.1"/>
    <property type="molecule type" value="Genomic_DNA"/>
</dbReference>
<dbReference type="AlphaFoldDB" id="A0A9X2KDL9"/>
<proteinExistence type="predicted"/>
<dbReference type="InterPro" id="IPR000182">
    <property type="entry name" value="GNAT_dom"/>
</dbReference>
<dbReference type="CDD" id="cd04301">
    <property type="entry name" value="NAT_SF"/>
    <property type="match status" value="1"/>
</dbReference>
<gene>
    <name evidence="2" type="ORF">BJ978_003106</name>
</gene>
<dbReference type="Gene3D" id="3.40.630.30">
    <property type="match status" value="1"/>
</dbReference>
<accession>A0A9X2KDL9</accession>
<dbReference type="Proteomes" id="UP001139722">
    <property type="component" value="Unassembled WGS sequence"/>
</dbReference>
<dbReference type="SUPFAM" id="SSF55729">
    <property type="entry name" value="Acyl-CoA N-acyltransferases (Nat)"/>
    <property type="match status" value="1"/>
</dbReference>
<name>A0A9X2KDL9_9MICO</name>
<evidence type="ECO:0000313" key="2">
    <source>
        <dbReference type="EMBL" id="MCP2372430.1"/>
    </source>
</evidence>
<sequence>MGDVNGMRDRAALLRAYDEQLRTDAETPGALAIEHLGPLRLVDYGGGRGFISYRDLGGADAAGVAALVADAVAHFERMPQIVQVEWKTRSHDIAPGLHEALLAHGFEPEAPEAIMIGPVAALAVDVRVPDGVSLRRVRDERDVRAMNRMQNDVFGSQPSEAFIAAVMGRLAADDGLEFWVAETDTGDIVAAGRLDPVANSDFAGIWGGATREQWRGRGIYRALVAVRAQSALALGKTLLHSDSTAYSRPILERAGLVQVSTTTPYQWRR</sequence>
<feature type="domain" description="N-acetyltransferase" evidence="1">
    <location>
        <begin position="132"/>
        <end position="269"/>
    </location>
</feature>
<dbReference type="Pfam" id="PF13480">
    <property type="entry name" value="Acetyltransf_6"/>
    <property type="match status" value="1"/>
</dbReference>
<organism evidence="2 3">
    <name type="scientific">Agromyces terreus</name>
    <dbReference type="NCBI Taxonomy" id="424795"/>
    <lineage>
        <taxon>Bacteria</taxon>
        <taxon>Bacillati</taxon>
        <taxon>Actinomycetota</taxon>
        <taxon>Actinomycetes</taxon>
        <taxon>Micrococcales</taxon>
        <taxon>Microbacteriaceae</taxon>
        <taxon>Agromyces</taxon>
    </lineage>
</organism>
<protein>
    <submittedName>
        <fullName evidence="2">GNAT superfamily N-acetyltransferase</fullName>
    </submittedName>
</protein>
<reference evidence="2" key="1">
    <citation type="submission" date="2022-06" db="EMBL/GenBank/DDBJ databases">
        <title>Sequencing the genomes of 1000 actinobacteria strains.</title>
        <authorList>
            <person name="Klenk H.-P."/>
        </authorList>
    </citation>
    <scope>NUCLEOTIDE SEQUENCE</scope>
    <source>
        <strain evidence="2">DSM 22016</strain>
    </source>
</reference>
<evidence type="ECO:0000259" key="1">
    <source>
        <dbReference type="PROSITE" id="PS51186"/>
    </source>
</evidence>
<dbReference type="GO" id="GO:0016747">
    <property type="term" value="F:acyltransferase activity, transferring groups other than amino-acyl groups"/>
    <property type="evidence" value="ECO:0007669"/>
    <property type="project" value="InterPro"/>
</dbReference>
<comment type="caution">
    <text evidence="2">The sequence shown here is derived from an EMBL/GenBank/DDBJ whole genome shotgun (WGS) entry which is preliminary data.</text>
</comment>
<dbReference type="InterPro" id="IPR038740">
    <property type="entry name" value="BioF2-like_GNAT_dom"/>
</dbReference>
<dbReference type="InterPro" id="IPR016181">
    <property type="entry name" value="Acyl_CoA_acyltransferase"/>
</dbReference>
<keyword evidence="3" id="KW-1185">Reference proteome</keyword>